<reference evidence="3 4" key="1">
    <citation type="submission" date="2017-06" db="EMBL/GenBank/DDBJ databases">
        <title>Ant-infecting Ophiocordyceps genomes reveal a high diversity of potential behavioral manipulation genes and a possible major role for enterotoxins.</title>
        <authorList>
            <person name="De Bekker C."/>
            <person name="Evans H.C."/>
            <person name="Brachmann A."/>
            <person name="Hughes D.P."/>
        </authorList>
    </citation>
    <scope>NUCLEOTIDE SEQUENCE [LARGE SCALE GENOMIC DNA]</scope>
    <source>
        <strain evidence="3 4">1348a</strain>
    </source>
</reference>
<feature type="region of interest" description="Disordered" evidence="2">
    <location>
        <begin position="64"/>
        <end position="111"/>
    </location>
</feature>
<comment type="caution">
    <text evidence="3">The sequence shown here is derived from an EMBL/GenBank/DDBJ whole genome shotgun (WGS) entry which is preliminary data.</text>
</comment>
<gene>
    <name evidence="3" type="ORF">CDD82_5395</name>
</gene>
<evidence type="ECO:0000313" key="4">
    <source>
        <dbReference type="Proteomes" id="UP000224854"/>
    </source>
</evidence>
<proteinExistence type="predicted"/>
<evidence type="ECO:0000256" key="2">
    <source>
        <dbReference type="SAM" id="MobiDB-lite"/>
    </source>
</evidence>
<dbReference type="InterPro" id="IPR040200">
    <property type="entry name" value="Mug57-like"/>
</dbReference>
<dbReference type="InterPro" id="IPR036378">
    <property type="entry name" value="FAS1_dom_sf"/>
</dbReference>
<dbReference type="PANTHER" id="PTHR28156">
    <property type="entry name" value="FAS1 DOMAIN-CONTAINING PROTEIN YDR262W"/>
    <property type="match status" value="1"/>
</dbReference>
<name>A0A2C5Z2E4_9HYPO</name>
<evidence type="ECO:0000313" key="3">
    <source>
        <dbReference type="EMBL" id="PHH73534.1"/>
    </source>
</evidence>
<evidence type="ECO:0008006" key="5">
    <source>
        <dbReference type="Google" id="ProtNLM"/>
    </source>
</evidence>
<keyword evidence="1" id="KW-0732">Signal</keyword>
<dbReference type="EMBL" id="NJEU01000497">
    <property type="protein sequence ID" value="PHH73534.1"/>
    <property type="molecule type" value="Genomic_DNA"/>
</dbReference>
<accession>A0A2C5Z2E4</accession>
<keyword evidence="4" id="KW-1185">Reference proteome</keyword>
<feature type="compositionally biased region" description="Low complexity" evidence="2">
    <location>
        <begin position="88"/>
        <end position="105"/>
    </location>
</feature>
<dbReference type="OrthoDB" id="5551751at2759"/>
<protein>
    <recommendedName>
        <fullName evidence="5">FAS1 domain-containing protein</fullName>
    </recommendedName>
</protein>
<sequence>MPDSSTLPLSDMLGTYRSISSFFAICRLDPTVAALLDSQSSSTTVLAPRNSAFDRMPRKPWEDARDYATYGPNAYDSSSNPDSSNHQPSTSSNPDSNPLSSPPSESDGKRRADANLARFVKAHLIPQTSWPRGARVATLAGRQVWWDWAPDADAHADLPPNNGGPRIIMPDGVRVESVTSPVANGQVVSPLL</sequence>
<dbReference type="AlphaFoldDB" id="A0A2C5Z2E4"/>
<dbReference type="PANTHER" id="PTHR28156:SF1">
    <property type="entry name" value="FAS1 DOMAIN-CONTAINING PROTEIN YDR262W"/>
    <property type="match status" value="1"/>
</dbReference>
<dbReference type="Proteomes" id="UP000224854">
    <property type="component" value="Unassembled WGS sequence"/>
</dbReference>
<feature type="compositionally biased region" description="Polar residues" evidence="2">
    <location>
        <begin position="75"/>
        <end position="87"/>
    </location>
</feature>
<evidence type="ECO:0000256" key="1">
    <source>
        <dbReference type="ARBA" id="ARBA00022729"/>
    </source>
</evidence>
<dbReference type="SUPFAM" id="SSF82153">
    <property type="entry name" value="FAS1 domain"/>
    <property type="match status" value="1"/>
</dbReference>
<organism evidence="3 4">
    <name type="scientific">Ophiocordyceps australis</name>
    <dbReference type="NCBI Taxonomy" id="1399860"/>
    <lineage>
        <taxon>Eukaryota</taxon>
        <taxon>Fungi</taxon>
        <taxon>Dikarya</taxon>
        <taxon>Ascomycota</taxon>
        <taxon>Pezizomycotina</taxon>
        <taxon>Sordariomycetes</taxon>
        <taxon>Hypocreomycetidae</taxon>
        <taxon>Hypocreales</taxon>
        <taxon>Ophiocordycipitaceae</taxon>
        <taxon>Ophiocordyceps</taxon>
    </lineage>
</organism>